<sequence>MARRGRTGPLVQKTGTWNAQDSRICDPCPPRLAAAFTTNAKLDQILGTITTIKQERSNKVDAVAVEMGILRADQQKLAGRVTHMENNVAELCLTVQELEGHVRSLASKV</sequence>
<dbReference type="Proteomes" id="UP001066276">
    <property type="component" value="Chromosome 11"/>
</dbReference>
<dbReference type="AlphaFoldDB" id="A0AAV7LGV3"/>
<dbReference type="EMBL" id="JANPWB010000015">
    <property type="protein sequence ID" value="KAJ1090795.1"/>
    <property type="molecule type" value="Genomic_DNA"/>
</dbReference>
<keyword evidence="2" id="KW-1185">Reference proteome</keyword>
<reference evidence="1" key="1">
    <citation type="journal article" date="2022" name="bioRxiv">
        <title>Sequencing and chromosome-scale assembly of the giantPleurodeles waltlgenome.</title>
        <authorList>
            <person name="Brown T."/>
            <person name="Elewa A."/>
            <person name="Iarovenko S."/>
            <person name="Subramanian E."/>
            <person name="Araus A.J."/>
            <person name="Petzold A."/>
            <person name="Susuki M."/>
            <person name="Suzuki K.-i.T."/>
            <person name="Hayashi T."/>
            <person name="Toyoda A."/>
            <person name="Oliveira C."/>
            <person name="Osipova E."/>
            <person name="Leigh N.D."/>
            <person name="Simon A."/>
            <person name="Yun M.H."/>
        </authorList>
    </citation>
    <scope>NUCLEOTIDE SEQUENCE</scope>
    <source>
        <strain evidence="1">20211129_DDA</strain>
        <tissue evidence="1">Liver</tissue>
    </source>
</reference>
<organism evidence="1 2">
    <name type="scientific">Pleurodeles waltl</name>
    <name type="common">Iberian ribbed newt</name>
    <dbReference type="NCBI Taxonomy" id="8319"/>
    <lineage>
        <taxon>Eukaryota</taxon>
        <taxon>Metazoa</taxon>
        <taxon>Chordata</taxon>
        <taxon>Craniata</taxon>
        <taxon>Vertebrata</taxon>
        <taxon>Euteleostomi</taxon>
        <taxon>Amphibia</taxon>
        <taxon>Batrachia</taxon>
        <taxon>Caudata</taxon>
        <taxon>Salamandroidea</taxon>
        <taxon>Salamandridae</taxon>
        <taxon>Pleurodelinae</taxon>
        <taxon>Pleurodeles</taxon>
    </lineage>
</organism>
<evidence type="ECO:0000313" key="2">
    <source>
        <dbReference type="Proteomes" id="UP001066276"/>
    </source>
</evidence>
<proteinExistence type="predicted"/>
<protein>
    <submittedName>
        <fullName evidence="1">Uncharacterized protein</fullName>
    </submittedName>
</protein>
<comment type="caution">
    <text evidence="1">The sequence shown here is derived from an EMBL/GenBank/DDBJ whole genome shotgun (WGS) entry which is preliminary data.</text>
</comment>
<name>A0AAV7LGV3_PLEWA</name>
<evidence type="ECO:0000313" key="1">
    <source>
        <dbReference type="EMBL" id="KAJ1090795.1"/>
    </source>
</evidence>
<accession>A0AAV7LGV3</accession>
<gene>
    <name evidence="1" type="ORF">NDU88_003924</name>
</gene>